<keyword evidence="2" id="KW-0812">Transmembrane</keyword>
<sequence length="102" mass="11384">MTNLAFDASDVMSFLLLRVAIIAGVVVLVALIVLGVVVLLHRRGKLGQARRVVEPMARSWGERGGPVRRAATRTALTGLDRFDRDDRDDRDDKDDRDDRNGR</sequence>
<keyword evidence="2" id="KW-0472">Membrane</keyword>
<gene>
    <name evidence="3" type="ORF">EWH70_17945</name>
</gene>
<dbReference type="AlphaFoldDB" id="A0A4Q7J6P9"/>
<dbReference type="Proteomes" id="UP000292003">
    <property type="component" value="Unassembled WGS sequence"/>
</dbReference>
<protein>
    <submittedName>
        <fullName evidence="3">Uncharacterized protein</fullName>
    </submittedName>
</protein>
<dbReference type="EMBL" id="SFCC01000008">
    <property type="protein sequence ID" value="RZQ62817.1"/>
    <property type="molecule type" value="Genomic_DNA"/>
</dbReference>
<feature type="region of interest" description="Disordered" evidence="1">
    <location>
        <begin position="82"/>
        <end position="102"/>
    </location>
</feature>
<proteinExistence type="predicted"/>
<reference evidence="3 4" key="1">
    <citation type="submission" date="2019-02" db="EMBL/GenBank/DDBJ databases">
        <title>Draft genome sequence of Amycolatopsis sp. 8-3EHSu isolated from roots of Suaeda maritima.</title>
        <authorList>
            <person name="Duangmal K."/>
            <person name="Chantavorakit T."/>
        </authorList>
    </citation>
    <scope>NUCLEOTIDE SEQUENCE [LARGE SCALE GENOMIC DNA]</scope>
    <source>
        <strain evidence="3 4">8-3EHSu</strain>
    </source>
</reference>
<comment type="caution">
    <text evidence="3">The sequence shown here is derived from an EMBL/GenBank/DDBJ whole genome shotgun (WGS) entry which is preliminary data.</text>
</comment>
<evidence type="ECO:0000256" key="1">
    <source>
        <dbReference type="SAM" id="MobiDB-lite"/>
    </source>
</evidence>
<feature type="transmembrane region" description="Helical" evidence="2">
    <location>
        <begin position="15"/>
        <end position="40"/>
    </location>
</feature>
<organism evidence="3 4">
    <name type="scientific">Amycolatopsis suaedae</name>
    <dbReference type="NCBI Taxonomy" id="2510978"/>
    <lineage>
        <taxon>Bacteria</taxon>
        <taxon>Bacillati</taxon>
        <taxon>Actinomycetota</taxon>
        <taxon>Actinomycetes</taxon>
        <taxon>Pseudonocardiales</taxon>
        <taxon>Pseudonocardiaceae</taxon>
        <taxon>Amycolatopsis</taxon>
    </lineage>
</organism>
<dbReference type="RefSeq" id="WP_130476555.1">
    <property type="nucleotide sequence ID" value="NZ_SFCC01000008.1"/>
</dbReference>
<keyword evidence="4" id="KW-1185">Reference proteome</keyword>
<keyword evidence="2" id="KW-1133">Transmembrane helix</keyword>
<accession>A0A4Q7J6P9</accession>
<evidence type="ECO:0000313" key="3">
    <source>
        <dbReference type="EMBL" id="RZQ62817.1"/>
    </source>
</evidence>
<dbReference type="OrthoDB" id="9983430at2"/>
<name>A0A4Q7J6P9_9PSEU</name>
<evidence type="ECO:0000313" key="4">
    <source>
        <dbReference type="Proteomes" id="UP000292003"/>
    </source>
</evidence>
<evidence type="ECO:0000256" key="2">
    <source>
        <dbReference type="SAM" id="Phobius"/>
    </source>
</evidence>